<evidence type="ECO:0000313" key="2">
    <source>
        <dbReference type="EMBL" id="ALG36155.1"/>
    </source>
</evidence>
<gene>
    <name evidence="2" type="primary">csp2</name>
</gene>
<dbReference type="SUPFAM" id="SSF100910">
    <property type="entry name" value="Chemosensory protein Csp2"/>
    <property type="match status" value="1"/>
</dbReference>
<dbReference type="AlphaFoldDB" id="A0A0N9JVK2"/>
<name>A0A0N9JVK2_9HYME</name>
<dbReference type="InterPro" id="IPR005055">
    <property type="entry name" value="A10/PebIII"/>
</dbReference>
<dbReference type="Pfam" id="PF03392">
    <property type="entry name" value="OS-D"/>
    <property type="match status" value="1"/>
</dbReference>
<accession>A0A0N9JVK2</accession>
<dbReference type="Gene3D" id="1.10.2080.10">
    <property type="entry name" value="Insect odorant-binding protein A10/Ejaculatory bulb-specific protein 3"/>
    <property type="match status" value="1"/>
</dbReference>
<dbReference type="EMBL" id="KP963707">
    <property type="protein sequence ID" value="ALG36155.1"/>
    <property type="molecule type" value="mRNA"/>
</dbReference>
<reference evidence="2" key="1">
    <citation type="journal article" date="2015" name="Comp. Biochem. Physiol. Part D Genomics Proteomics">
        <title>Analysis of antennal transcriptome and odorant binding protein expression profiles of the recently identified parasitoid wasp, Sclerodermus sp.</title>
        <authorList>
            <person name="Zhou C.X."/>
            <person name="Min S.F."/>
            <person name="Yan-Long T."/>
            <person name="Wang M.Q."/>
        </authorList>
    </citation>
    <scope>NUCLEOTIDE SEQUENCE</scope>
</reference>
<dbReference type="PANTHER" id="PTHR11257:SF12">
    <property type="entry name" value="EJACULATORY BULB-SPECIFIC PROTEIN 3-RELATED"/>
    <property type="match status" value="1"/>
</dbReference>
<organism evidence="2">
    <name type="scientific">Sclerodermus sp. MQW-2015</name>
    <dbReference type="NCBI Taxonomy" id="1729718"/>
    <lineage>
        <taxon>Eukaryota</taxon>
        <taxon>Metazoa</taxon>
        <taxon>Ecdysozoa</taxon>
        <taxon>Arthropoda</taxon>
        <taxon>Hexapoda</taxon>
        <taxon>Insecta</taxon>
        <taxon>Pterygota</taxon>
        <taxon>Neoptera</taxon>
        <taxon>Endopterygota</taxon>
        <taxon>Hymenoptera</taxon>
        <taxon>Apocrita</taxon>
        <taxon>Aculeata</taxon>
        <taxon>Chrysidoidea</taxon>
        <taxon>Bethylidae</taxon>
        <taxon>Scleroderminae</taxon>
        <taxon>Sclerodermus</taxon>
    </lineage>
</organism>
<dbReference type="InterPro" id="IPR036682">
    <property type="entry name" value="OS_D_A10/PebIII_sf"/>
</dbReference>
<sequence length="120" mass="13888">MNRVSFVALLALATIAFVCGQEEELYSDRYDYIDADDILKNERLRNQYYKCFYGSGPCVTADAKFFKNNFGEAIVTKCKKCTQKQISNFDKMIVWYNENAPDQWEALVKKLVENAQENAN</sequence>
<evidence type="ECO:0000256" key="1">
    <source>
        <dbReference type="SAM" id="SignalP"/>
    </source>
</evidence>
<protein>
    <submittedName>
        <fullName evidence="2">Chemosensory protein 2</fullName>
    </submittedName>
</protein>
<reference evidence="2" key="2">
    <citation type="submission" date="2015-03" db="EMBL/GenBank/DDBJ databases">
        <authorList>
            <person name="Murphy D."/>
        </authorList>
    </citation>
    <scope>NUCLEOTIDE SEQUENCE</scope>
</reference>
<keyword evidence="1" id="KW-0732">Signal</keyword>
<feature type="chain" id="PRO_5006036454" evidence="1">
    <location>
        <begin position="21"/>
        <end position="120"/>
    </location>
</feature>
<proteinExistence type="evidence at transcript level"/>
<feature type="signal peptide" evidence="1">
    <location>
        <begin position="1"/>
        <end position="20"/>
    </location>
</feature>
<dbReference type="PANTHER" id="PTHR11257">
    <property type="entry name" value="CHEMOSENSORY PROTEIN-RELATED"/>
    <property type="match status" value="1"/>
</dbReference>